<accession>A0A381I6X1</accession>
<protein>
    <submittedName>
        <fullName evidence="1">Uncharacterized protein</fullName>
    </submittedName>
</protein>
<name>A0A381I6X1_CLODI</name>
<proteinExistence type="predicted"/>
<organism evidence="1">
    <name type="scientific">Clostridioides difficile</name>
    <name type="common">Peptoclostridium difficile</name>
    <dbReference type="NCBI Taxonomy" id="1496"/>
    <lineage>
        <taxon>Bacteria</taxon>
        <taxon>Bacillati</taxon>
        <taxon>Bacillota</taxon>
        <taxon>Clostridia</taxon>
        <taxon>Peptostreptococcales</taxon>
        <taxon>Peptostreptococcaceae</taxon>
        <taxon>Clostridioides</taxon>
    </lineage>
</organism>
<evidence type="ECO:0000313" key="1">
    <source>
        <dbReference type="EMBL" id="SUY21249.1"/>
    </source>
</evidence>
<dbReference type="EMBL" id="UFWD01000001">
    <property type="protein sequence ID" value="SUY21249.1"/>
    <property type="molecule type" value="Genomic_DNA"/>
</dbReference>
<dbReference type="AlphaFoldDB" id="A0A381I6X1"/>
<sequence length="83" mass="8428">MCVLKYPLQHIPIAVNTAISLGVIAPDFINSGTKDIAAPTAPNAVTGNAIASGDVNPNNGSIMKLILSPIAGNNFIPSYAAPV</sequence>
<gene>
    <name evidence="1" type="ORF">NCTC13307_00584</name>
</gene>
<reference evidence="1" key="1">
    <citation type="submission" date="2018-06" db="EMBL/GenBank/DDBJ databases">
        <authorList>
            <consortium name="Pathogen Informatics"/>
            <person name="Doyle S."/>
        </authorList>
    </citation>
    <scope>NUCLEOTIDE SEQUENCE</scope>
    <source>
        <strain evidence="1">NCTC13307</strain>
    </source>
</reference>